<name>A0ABT0QWZ3_9MICO</name>
<feature type="transmembrane region" description="Helical" evidence="1">
    <location>
        <begin position="257"/>
        <end position="286"/>
    </location>
</feature>
<feature type="transmembrane region" description="Helical" evidence="1">
    <location>
        <begin position="378"/>
        <end position="402"/>
    </location>
</feature>
<feature type="transmembrane region" description="Helical" evidence="1">
    <location>
        <begin position="306"/>
        <end position="326"/>
    </location>
</feature>
<evidence type="ECO:0000313" key="2">
    <source>
        <dbReference type="EMBL" id="MCL6422166.1"/>
    </source>
</evidence>
<feature type="transmembrane region" description="Helical" evidence="1">
    <location>
        <begin position="629"/>
        <end position="651"/>
    </location>
</feature>
<feature type="transmembrane region" description="Helical" evidence="1">
    <location>
        <begin position="214"/>
        <end position="236"/>
    </location>
</feature>
<evidence type="ECO:0000256" key="1">
    <source>
        <dbReference type="SAM" id="Phobius"/>
    </source>
</evidence>
<keyword evidence="1" id="KW-0472">Membrane</keyword>
<accession>A0ABT0QWZ3</accession>
<sequence>MKLLQAAGSTPEPLRWWLRFGHNLDRGRPERRISAALIALGTFALVSSLLVLAGTVATYQERLARDDARIDRGWLSGAEPLNDGPRWRAANDAVDYDWVLVLVVEPGPDSPLPPGLEGWPAPGEVVLSPALAGTAAGDVLVERYGSPSPLEIGLAGLSSPGERVIYVRPSTESVKNFSGYPLTGFGFGIGRKPSPFDSGFLGGVAYQRSVFEPLVGFILGLTIPSALLLLVGSRVGSHRRDRRSQILRLLGGRPREIRAALIGQVGIPYLLGCGLASALLITALCIDLPLPHVGFTVQSRDLRAHSLWLTGALLLGIALSALLVLAANRTRPGIGTRPRARVKPASWRGLLALPVATVGTVITLQQTLGWEESALRIFVVYGGLILITAALPSFLSAVTAAASSTGVRIARRFGSTGFLVGCRQTLADSVASRRLASGIALIIVLVAQAMTIGTITSSSQRAALALEQSLGTTVLSLDGIAPTSAGLDASPVSTALRAAGPDATLIALDAEVSPGGSTVRLFGDCSILGELGAPCASAAPAAAVPALRLEAAIADRAGPGARVESIPLTDDVARSDEVSWYLLSKSGADLPLEPLKTTLAHFSLPRASIDPIGRGWLIGLQESRDRSEWSILVVAAATVLLVLATLGAIVGDAASDSPAAGVATMWGADLRFAVGLTAARVVLPLAVAILIGNLVALYTTLPYTMPPLNGYLPEGFFVATAVIPILLMVLLAVASLRTVRRALGSWRPGAAT</sequence>
<feature type="transmembrane region" description="Helical" evidence="1">
    <location>
        <begin position="347"/>
        <end position="366"/>
    </location>
</feature>
<proteinExistence type="predicted"/>
<organism evidence="2 3">
    <name type="scientific">Brachybacterium equifaecis</name>
    <dbReference type="NCBI Taxonomy" id="2910770"/>
    <lineage>
        <taxon>Bacteria</taxon>
        <taxon>Bacillati</taxon>
        <taxon>Actinomycetota</taxon>
        <taxon>Actinomycetes</taxon>
        <taxon>Micrococcales</taxon>
        <taxon>Dermabacteraceae</taxon>
        <taxon>Brachybacterium</taxon>
    </lineage>
</organism>
<evidence type="ECO:0008006" key="4">
    <source>
        <dbReference type="Google" id="ProtNLM"/>
    </source>
</evidence>
<feature type="transmembrane region" description="Helical" evidence="1">
    <location>
        <begin position="716"/>
        <end position="736"/>
    </location>
</feature>
<evidence type="ECO:0000313" key="3">
    <source>
        <dbReference type="Proteomes" id="UP001203761"/>
    </source>
</evidence>
<keyword evidence="1" id="KW-1133">Transmembrane helix</keyword>
<gene>
    <name evidence="2" type="ORF">Bequi_01955</name>
</gene>
<feature type="transmembrane region" description="Helical" evidence="1">
    <location>
        <begin position="672"/>
        <end position="696"/>
    </location>
</feature>
<keyword evidence="1" id="KW-0812">Transmembrane</keyword>
<feature type="transmembrane region" description="Helical" evidence="1">
    <location>
        <begin position="35"/>
        <end position="59"/>
    </location>
</feature>
<dbReference type="Proteomes" id="UP001203761">
    <property type="component" value="Unassembled WGS sequence"/>
</dbReference>
<dbReference type="EMBL" id="JAKNCJ010000001">
    <property type="protein sequence ID" value="MCL6422166.1"/>
    <property type="molecule type" value="Genomic_DNA"/>
</dbReference>
<dbReference type="RefSeq" id="WP_249736322.1">
    <property type="nucleotide sequence ID" value="NZ_JAKNCJ010000001.1"/>
</dbReference>
<feature type="transmembrane region" description="Helical" evidence="1">
    <location>
        <begin position="435"/>
        <end position="455"/>
    </location>
</feature>
<comment type="caution">
    <text evidence="2">The sequence shown here is derived from an EMBL/GenBank/DDBJ whole genome shotgun (WGS) entry which is preliminary data.</text>
</comment>
<protein>
    <recommendedName>
        <fullName evidence="4">FtsX-like permease family protein</fullName>
    </recommendedName>
</protein>
<keyword evidence="3" id="KW-1185">Reference proteome</keyword>
<reference evidence="2" key="1">
    <citation type="submission" date="2022-02" db="EMBL/GenBank/DDBJ databases">
        <authorList>
            <person name="Lee M."/>
            <person name="Kim S.-J."/>
            <person name="Jung M.-Y."/>
        </authorList>
    </citation>
    <scope>NUCLEOTIDE SEQUENCE</scope>
    <source>
        <strain evidence="2">JHP9</strain>
    </source>
</reference>